<dbReference type="STRING" id="280093.SAMN05443373_10292"/>
<dbReference type="RefSeq" id="WP_072940060.1">
    <property type="nucleotide sequence ID" value="NZ_FQWO01000002.1"/>
</dbReference>
<reference evidence="2" key="2">
    <citation type="submission" date="2016-11" db="EMBL/GenBank/DDBJ databases">
        <authorList>
            <person name="Jaros S."/>
            <person name="Januszkiewicz K."/>
            <person name="Wedrychowicz H."/>
        </authorList>
    </citation>
    <scope>NUCLEOTIDE SEQUENCE [LARGE SCALE GENOMIC DNA]</scope>
    <source>
        <strain evidence="2">DSM 19729</strain>
    </source>
</reference>
<dbReference type="AlphaFoldDB" id="A0A1M5K121"/>
<evidence type="ECO:0000313" key="2">
    <source>
        <dbReference type="EMBL" id="SHG46552.1"/>
    </source>
</evidence>
<accession>A0A1M5K121</accession>
<evidence type="ECO:0000313" key="3">
    <source>
        <dbReference type="Proteomes" id="UP000184384"/>
    </source>
</evidence>
<keyword evidence="4" id="KW-1185">Reference proteome</keyword>
<dbReference type="Proteomes" id="UP000237771">
    <property type="component" value="Unassembled WGS sequence"/>
</dbReference>
<dbReference type="Proteomes" id="UP000184384">
    <property type="component" value="Unassembled WGS sequence"/>
</dbReference>
<sequence>MCNNSFINKILIVASVLFLYSCDKDYNSVGGDLLGENHFDLNKEFYDVLAYSQKTGAVQSNNLPINALGIYDNANFGTTTANFATQLTLEALSPTIGKNPVIESVVLTIPYFSTLKSTDEKGDHVYELDSIYGPADAKIKLSVYESKYFMRNLDPVGGFQDAQKYFTDQNTDFDNLKGTVLLNDAADDAQNNAFFFSPAEYKVTTTVDGKETVNRTAPGMRLNLNANFFKTKIIDAATSGKLATNEVFKDYFRGLYFKVEKSGSNAGALAMLDFKKGKITIKYKEDTSDTDATKVEKEIVINMTGNTVSLLSNDFTVNGVDYGAAPNKGDDVNGDKTLYLKGGDGAMAVIELFNKTDVKGYDANGNLTGPNGISDELDDLRNPQSGTRKLINEANLVFHIDEIMSKSKEPMRVYLYDLDNNTPLVDFYADATTGSNSKNGQVVFGGLLDNTKAGDGVYKIRITNHVRNLIKDKTAKNVKLGLVVTEDVTDVNFYKLKNAASPLLAVPRSAVMSPLGTVLHGSNKQSVPDAKRLKFEMYYTKSN</sequence>
<protein>
    <submittedName>
        <fullName evidence="1">Uncharacterized protein DUF4270</fullName>
    </submittedName>
</protein>
<dbReference type="EMBL" id="PVUB01000002">
    <property type="protein sequence ID" value="PRZ26130.1"/>
    <property type="molecule type" value="Genomic_DNA"/>
</dbReference>
<name>A0A1M5K121_9FLAO</name>
<evidence type="ECO:0000313" key="1">
    <source>
        <dbReference type="EMBL" id="PRZ26130.1"/>
    </source>
</evidence>
<dbReference type="Pfam" id="PF14092">
    <property type="entry name" value="DUF4270"/>
    <property type="match status" value="1"/>
</dbReference>
<dbReference type="OrthoDB" id="1466062at2"/>
<proteinExistence type="predicted"/>
<dbReference type="EMBL" id="FQWO01000002">
    <property type="protein sequence ID" value="SHG46552.1"/>
    <property type="molecule type" value="Genomic_DNA"/>
</dbReference>
<dbReference type="InterPro" id="IPR025366">
    <property type="entry name" value="DUF4270"/>
</dbReference>
<gene>
    <name evidence="1" type="ORF">BC624_10292</name>
    <name evidence="2" type="ORF">SAMN05443373_10292</name>
</gene>
<organism evidence="2 3">
    <name type="scientific">Flavobacterium granuli</name>
    <dbReference type="NCBI Taxonomy" id="280093"/>
    <lineage>
        <taxon>Bacteria</taxon>
        <taxon>Pseudomonadati</taxon>
        <taxon>Bacteroidota</taxon>
        <taxon>Flavobacteriia</taxon>
        <taxon>Flavobacteriales</taxon>
        <taxon>Flavobacteriaceae</taxon>
        <taxon>Flavobacterium</taxon>
    </lineage>
</organism>
<reference evidence="3" key="1">
    <citation type="submission" date="2016-11" db="EMBL/GenBank/DDBJ databases">
        <authorList>
            <person name="Varghese N."/>
            <person name="Submissions S."/>
        </authorList>
    </citation>
    <scope>NUCLEOTIDE SEQUENCE [LARGE SCALE GENOMIC DNA]</scope>
    <source>
        <strain evidence="3">DSM 19729</strain>
    </source>
</reference>
<reference evidence="1 4" key="3">
    <citation type="submission" date="2018-03" db="EMBL/GenBank/DDBJ databases">
        <title>Genomic Encyclopedia of Archaeal and Bacterial Type Strains, Phase II (KMG-II): from individual species to whole genera.</title>
        <authorList>
            <person name="Goeker M."/>
        </authorList>
    </citation>
    <scope>NUCLEOTIDE SEQUENCE [LARGE SCALE GENOMIC DNA]</scope>
    <source>
        <strain evidence="1 4">DSM 17797</strain>
    </source>
</reference>
<evidence type="ECO:0000313" key="4">
    <source>
        <dbReference type="Proteomes" id="UP000237771"/>
    </source>
</evidence>